<dbReference type="SFLD" id="SFLDS00029">
    <property type="entry name" value="Radical_SAM"/>
    <property type="match status" value="1"/>
</dbReference>
<proteinExistence type="predicted"/>
<dbReference type="Gene3D" id="3.20.20.70">
    <property type="entry name" value="Aldolase class I"/>
    <property type="match status" value="1"/>
</dbReference>
<dbReference type="InterPro" id="IPR058240">
    <property type="entry name" value="rSAM_sf"/>
</dbReference>
<dbReference type="Pfam" id="PF04055">
    <property type="entry name" value="Radical_SAM"/>
    <property type="match status" value="1"/>
</dbReference>
<dbReference type="InterPro" id="IPR007197">
    <property type="entry name" value="rSAM"/>
</dbReference>
<keyword evidence="4" id="KW-0411">Iron-sulfur</keyword>
<evidence type="ECO:0000256" key="2">
    <source>
        <dbReference type="ARBA" id="ARBA00022723"/>
    </source>
</evidence>
<dbReference type="InterPro" id="IPR013785">
    <property type="entry name" value="Aldolase_TIM"/>
</dbReference>
<dbReference type="Pfam" id="PF13186">
    <property type="entry name" value="SPASM"/>
    <property type="match status" value="1"/>
</dbReference>
<feature type="non-terminal residue" evidence="6">
    <location>
        <position position="375"/>
    </location>
</feature>
<organism evidence="6">
    <name type="scientific">marine sediment metagenome</name>
    <dbReference type="NCBI Taxonomy" id="412755"/>
    <lineage>
        <taxon>unclassified sequences</taxon>
        <taxon>metagenomes</taxon>
        <taxon>ecological metagenomes</taxon>
    </lineage>
</organism>
<comment type="caution">
    <text evidence="6">The sequence shown here is derived from an EMBL/GenBank/DDBJ whole genome shotgun (WGS) entry which is preliminary data.</text>
</comment>
<dbReference type="GO" id="GO:0051536">
    <property type="term" value="F:iron-sulfur cluster binding"/>
    <property type="evidence" value="ECO:0007669"/>
    <property type="project" value="UniProtKB-KW"/>
</dbReference>
<evidence type="ECO:0000256" key="3">
    <source>
        <dbReference type="ARBA" id="ARBA00023004"/>
    </source>
</evidence>
<dbReference type="EMBL" id="BARW01001059">
    <property type="protein sequence ID" value="GAI71946.1"/>
    <property type="molecule type" value="Genomic_DNA"/>
</dbReference>
<feature type="domain" description="Radical SAM core" evidence="5">
    <location>
        <begin position="34"/>
        <end position="257"/>
    </location>
</feature>
<sequence length="375" mass="42932">MSRRVAYKVTRLWARALFAPTDQRLTVKRFKEQYHRDPPWFITVSPGQACNLKCEGCYADSGSSDAKLEWSVLERIISEAKALWDIRLVVFSGGEPLAYRSEGKDVLDVVERHPDLLFLMFTNGTLLDERTAERLGSLGNLTPAFSVEGMRFRTDKRRGDGVFDAVVDAMARVRRAGVPLGISVTVNRTNLEEILSDDFLDFFFDEQDAFYGFCFQYLPIGRRPSFEDMPTPAERVAFWRKAWKIVKERQIFLVDFWNHGPLVKGCISAGRGGGYLYIDWSGKVMPCVFVPYSVGNVHDVYQRGGTLNDLWETPFLEAIRKWQDTYGYAQQEPTKDADWLCACPFRDHHSLFRKWVDLYQPEPEDEAAADALADA</sequence>
<dbReference type="PANTHER" id="PTHR43524:SF1">
    <property type="entry name" value="RADICAL SAM SUPERFAMILY PROTEIN"/>
    <property type="match status" value="1"/>
</dbReference>
<protein>
    <recommendedName>
        <fullName evidence="5">Radical SAM core domain-containing protein</fullName>
    </recommendedName>
</protein>
<keyword evidence="3" id="KW-0408">Iron</keyword>
<name>X1RYF8_9ZZZZ</name>
<evidence type="ECO:0000313" key="6">
    <source>
        <dbReference type="EMBL" id="GAI71946.1"/>
    </source>
</evidence>
<dbReference type="AlphaFoldDB" id="X1RYF8"/>
<dbReference type="PROSITE" id="PS51918">
    <property type="entry name" value="RADICAL_SAM"/>
    <property type="match status" value="1"/>
</dbReference>
<gene>
    <name evidence="6" type="ORF">S12H4_03675</name>
</gene>
<dbReference type="GO" id="GO:0046872">
    <property type="term" value="F:metal ion binding"/>
    <property type="evidence" value="ECO:0007669"/>
    <property type="project" value="UniProtKB-KW"/>
</dbReference>
<dbReference type="PANTHER" id="PTHR43524">
    <property type="entry name" value="RADICAL SAM SUPERFAMILY PROTEIN"/>
    <property type="match status" value="1"/>
</dbReference>
<dbReference type="SFLD" id="SFLDG01067">
    <property type="entry name" value="SPASM/twitch_domain_containing"/>
    <property type="match status" value="1"/>
</dbReference>
<dbReference type="CDD" id="cd01335">
    <property type="entry name" value="Radical_SAM"/>
    <property type="match status" value="1"/>
</dbReference>
<evidence type="ECO:0000256" key="4">
    <source>
        <dbReference type="ARBA" id="ARBA00023014"/>
    </source>
</evidence>
<dbReference type="SUPFAM" id="SSF102114">
    <property type="entry name" value="Radical SAM enzymes"/>
    <property type="match status" value="1"/>
</dbReference>
<evidence type="ECO:0000259" key="5">
    <source>
        <dbReference type="PROSITE" id="PS51918"/>
    </source>
</evidence>
<keyword evidence="2" id="KW-0479">Metal-binding</keyword>
<accession>X1RYF8</accession>
<reference evidence="6" key="1">
    <citation type="journal article" date="2014" name="Front. Microbiol.">
        <title>High frequency of phylogenetically diverse reductive dehalogenase-homologous genes in deep subseafloor sedimentary metagenomes.</title>
        <authorList>
            <person name="Kawai M."/>
            <person name="Futagami T."/>
            <person name="Toyoda A."/>
            <person name="Takaki Y."/>
            <person name="Nishi S."/>
            <person name="Hori S."/>
            <person name="Arai W."/>
            <person name="Tsubouchi T."/>
            <person name="Morono Y."/>
            <person name="Uchiyama I."/>
            <person name="Ito T."/>
            <person name="Fujiyama A."/>
            <person name="Inagaki F."/>
            <person name="Takami H."/>
        </authorList>
    </citation>
    <scope>NUCLEOTIDE SEQUENCE</scope>
    <source>
        <strain evidence="6">Expedition CK06-06</strain>
    </source>
</reference>
<dbReference type="GO" id="GO:0003824">
    <property type="term" value="F:catalytic activity"/>
    <property type="evidence" value="ECO:0007669"/>
    <property type="project" value="InterPro"/>
</dbReference>
<keyword evidence="1" id="KW-0949">S-adenosyl-L-methionine</keyword>
<dbReference type="InterPro" id="IPR023885">
    <property type="entry name" value="4Fe4S-binding_SPASM_dom"/>
</dbReference>
<evidence type="ECO:0000256" key="1">
    <source>
        <dbReference type="ARBA" id="ARBA00022691"/>
    </source>
</evidence>